<protein>
    <recommendedName>
        <fullName evidence="2">Aminoglycoside phosphotransferase domain-containing protein</fullName>
    </recommendedName>
</protein>
<dbReference type="OrthoDB" id="10003767at2759"/>
<feature type="domain" description="Aminoglycoside phosphotransferase" evidence="2">
    <location>
        <begin position="127"/>
        <end position="361"/>
    </location>
</feature>
<dbReference type="PANTHER" id="PTHR21310">
    <property type="entry name" value="AMINOGLYCOSIDE PHOSPHOTRANSFERASE-RELATED-RELATED"/>
    <property type="match status" value="1"/>
</dbReference>
<evidence type="ECO:0000259" key="2">
    <source>
        <dbReference type="Pfam" id="PF01636"/>
    </source>
</evidence>
<gene>
    <name evidence="3" type="ORF">P280DRAFT_459375</name>
</gene>
<sequence>MSTRTTSPNTSNAQLFSGSSNMVSNPMNEQSYDDEEQDEVLDSASETSTTINDHEPFETLQHKIAEIAGQLAPGTIEVTRMESGGFHRIVGVTISLPPKKWSLAWIAVCIDLHIKLPTWVRSLFARFKIIDTNAENSKKYIFRIPHNGEGNAYSMEHDVATHAFARTHLDLPVPDVVTFDSTSDNVIKSSYMVQERLPGENLQLVWTELTHAQRLSVMRRIIELMSQMQGLTSDIPGVIAPQNDASATNKFPIDGIANEVRHMRDFPTSPNKPQTTFELLIFLCESRIEWDKANPHSDFVAPHLWKMHKMIRTLHDLGFLPDDEKFHFAHLDLYPRNILVTVPEDGSDSDCVDITGVLDWDATFTYFVPAFMAYRSPFWAWNTGKDSTEAETKESLAWQDPDTEENKDMKKLFEELASDQWKRYAFTPEYALARRMYNYLRLGYQSNQDEEEAEKIVRDWNNLHHQAFLSDSFLMTGYDEGFYSGSDEDDSEDDE</sequence>
<dbReference type="SUPFAM" id="SSF56112">
    <property type="entry name" value="Protein kinase-like (PK-like)"/>
    <property type="match status" value="1"/>
</dbReference>
<dbReference type="InterPro" id="IPR051678">
    <property type="entry name" value="AGP_Transferase"/>
</dbReference>
<evidence type="ECO:0000313" key="4">
    <source>
        <dbReference type="Proteomes" id="UP000799753"/>
    </source>
</evidence>
<dbReference type="InterPro" id="IPR002575">
    <property type="entry name" value="Aminoglycoside_PTrfase"/>
</dbReference>
<dbReference type="Gene3D" id="3.30.200.150">
    <property type="match status" value="1"/>
</dbReference>
<dbReference type="Pfam" id="PF01636">
    <property type="entry name" value="APH"/>
    <property type="match status" value="1"/>
</dbReference>
<evidence type="ECO:0000313" key="3">
    <source>
        <dbReference type="EMBL" id="KAF2636575.1"/>
    </source>
</evidence>
<dbReference type="Gene3D" id="3.90.1200.10">
    <property type="match status" value="1"/>
</dbReference>
<evidence type="ECO:0000256" key="1">
    <source>
        <dbReference type="SAM" id="MobiDB-lite"/>
    </source>
</evidence>
<organism evidence="3 4">
    <name type="scientific">Massarina eburnea CBS 473.64</name>
    <dbReference type="NCBI Taxonomy" id="1395130"/>
    <lineage>
        <taxon>Eukaryota</taxon>
        <taxon>Fungi</taxon>
        <taxon>Dikarya</taxon>
        <taxon>Ascomycota</taxon>
        <taxon>Pezizomycotina</taxon>
        <taxon>Dothideomycetes</taxon>
        <taxon>Pleosporomycetidae</taxon>
        <taxon>Pleosporales</taxon>
        <taxon>Massarineae</taxon>
        <taxon>Massarinaceae</taxon>
        <taxon>Massarina</taxon>
    </lineage>
</organism>
<reference evidence="3" key="1">
    <citation type="journal article" date="2020" name="Stud. Mycol.">
        <title>101 Dothideomycetes genomes: a test case for predicting lifestyles and emergence of pathogens.</title>
        <authorList>
            <person name="Haridas S."/>
            <person name="Albert R."/>
            <person name="Binder M."/>
            <person name="Bloem J."/>
            <person name="Labutti K."/>
            <person name="Salamov A."/>
            <person name="Andreopoulos B."/>
            <person name="Baker S."/>
            <person name="Barry K."/>
            <person name="Bills G."/>
            <person name="Bluhm B."/>
            <person name="Cannon C."/>
            <person name="Castanera R."/>
            <person name="Culley D."/>
            <person name="Daum C."/>
            <person name="Ezra D."/>
            <person name="Gonzalez J."/>
            <person name="Henrissat B."/>
            <person name="Kuo A."/>
            <person name="Liang C."/>
            <person name="Lipzen A."/>
            <person name="Lutzoni F."/>
            <person name="Magnuson J."/>
            <person name="Mondo S."/>
            <person name="Nolan M."/>
            <person name="Ohm R."/>
            <person name="Pangilinan J."/>
            <person name="Park H.-J."/>
            <person name="Ramirez L."/>
            <person name="Alfaro M."/>
            <person name="Sun H."/>
            <person name="Tritt A."/>
            <person name="Yoshinaga Y."/>
            <person name="Zwiers L.-H."/>
            <person name="Turgeon B."/>
            <person name="Goodwin S."/>
            <person name="Spatafora J."/>
            <person name="Crous P."/>
            <person name="Grigoriev I."/>
        </authorList>
    </citation>
    <scope>NUCLEOTIDE SEQUENCE</scope>
    <source>
        <strain evidence="3">CBS 473.64</strain>
    </source>
</reference>
<keyword evidence="4" id="KW-1185">Reference proteome</keyword>
<dbReference type="InterPro" id="IPR011009">
    <property type="entry name" value="Kinase-like_dom_sf"/>
</dbReference>
<accession>A0A6A6RN36</accession>
<feature type="region of interest" description="Disordered" evidence="1">
    <location>
        <begin position="1"/>
        <end position="52"/>
    </location>
</feature>
<name>A0A6A6RN36_9PLEO</name>
<dbReference type="EMBL" id="MU006797">
    <property type="protein sequence ID" value="KAF2636575.1"/>
    <property type="molecule type" value="Genomic_DNA"/>
</dbReference>
<feature type="compositionally biased region" description="Acidic residues" evidence="1">
    <location>
        <begin position="31"/>
        <end position="41"/>
    </location>
</feature>
<dbReference type="PANTHER" id="PTHR21310:SF56">
    <property type="entry name" value="AMINOGLYCOSIDE PHOSPHOTRANSFERASE DOMAIN-CONTAINING PROTEIN"/>
    <property type="match status" value="1"/>
</dbReference>
<proteinExistence type="predicted"/>
<feature type="compositionally biased region" description="Polar residues" evidence="1">
    <location>
        <begin position="1"/>
        <end position="30"/>
    </location>
</feature>
<dbReference type="AlphaFoldDB" id="A0A6A6RN36"/>
<dbReference type="Proteomes" id="UP000799753">
    <property type="component" value="Unassembled WGS sequence"/>
</dbReference>